<organism evidence="2 3">
    <name type="scientific">Phyllostomus discolor</name>
    <name type="common">pale spear-nosed bat</name>
    <dbReference type="NCBI Taxonomy" id="89673"/>
    <lineage>
        <taxon>Eukaryota</taxon>
        <taxon>Metazoa</taxon>
        <taxon>Chordata</taxon>
        <taxon>Craniata</taxon>
        <taxon>Vertebrata</taxon>
        <taxon>Euteleostomi</taxon>
        <taxon>Mammalia</taxon>
        <taxon>Eutheria</taxon>
        <taxon>Laurasiatheria</taxon>
        <taxon>Chiroptera</taxon>
        <taxon>Yangochiroptera</taxon>
        <taxon>Phyllostomidae</taxon>
        <taxon>Phyllostominae</taxon>
        <taxon>Phyllostomus</taxon>
    </lineage>
</organism>
<protein>
    <submittedName>
        <fullName evidence="2">Uncharacterized protein</fullName>
    </submittedName>
</protein>
<feature type="region of interest" description="Disordered" evidence="1">
    <location>
        <begin position="71"/>
        <end position="92"/>
    </location>
</feature>
<proteinExistence type="predicted"/>
<evidence type="ECO:0000313" key="3">
    <source>
        <dbReference type="Proteomes" id="UP000664940"/>
    </source>
</evidence>
<evidence type="ECO:0000313" key="2">
    <source>
        <dbReference type="EMBL" id="KAF6095096.1"/>
    </source>
</evidence>
<evidence type="ECO:0000256" key="1">
    <source>
        <dbReference type="SAM" id="MobiDB-lite"/>
    </source>
</evidence>
<accession>A0A834DWC8</accession>
<gene>
    <name evidence="2" type="ORF">HJG60_012068</name>
</gene>
<dbReference type="AlphaFoldDB" id="A0A834DWC8"/>
<dbReference type="Proteomes" id="UP000664940">
    <property type="component" value="Unassembled WGS sequence"/>
</dbReference>
<reference evidence="2 3" key="1">
    <citation type="journal article" date="2020" name="Nature">
        <title>Six reference-quality genomes reveal evolution of bat adaptations.</title>
        <authorList>
            <person name="Jebb D."/>
            <person name="Huang Z."/>
            <person name="Pippel M."/>
            <person name="Hughes G.M."/>
            <person name="Lavrichenko K."/>
            <person name="Devanna P."/>
            <person name="Winkler S."/>
            <person name="Jermiin L.S."/>
            <person name="Skirmuntt E.C."/>
            <person name="Katzourakis A."/>
            <person name="Burkitt-Gray L."/>
            <person name="Ray D.A."/>
            <person name="Sullivan K.A.M."/>
            <person name="Roscito J.G."/>
            <person name="Kirilenko B.M."/>
            <person name="Davalos L.M."/>
            <person name="Corthals A.P."/>
            <person name="Power M.L."/>
            <person name="Jones G."/>
            <person name="Ransome R.D."/>
            <person name="Dechmann D.K.N."/>
            <person name="Locatelli A.G."/>
            <person name="Puechmaille S.J."/>
            <person name="Fedrigo O."/>
            <person name="Jarvis E.D."/>
            <person name="Hiller M."/>
            <person name="Vernes S.C."/>
            <person name="Myers E.W."/>
            <person name="Teeling E.C."/>
        </authorList>
    </citation>
    <scope>NUCLEOTIDE SEQUENCE [LARGE SCALE GENOMIC DNA]</scope>
    <source>
        <strain evidence="2">Bat1K_MPI-CBG_1</strain>
    </source>
</reference>
<name>A0A834DWC8_9CHIR</name>
<comment type="caution">
    <text evidence="2">The sequence shown here is derived from an EMBL/GenBank/DDBJ whole genome shotgun (WGS) entry which is preliminary data.</text>
</comment>
<sequence length="133" mass="14242">MYPTMTPTPGLGQSYCPEQGLRLICSQPGPLLLLLVPLGLAPLPPPQHLQKPDFPPKPAQGAWRTHLIIQRKTQGPSPSTPPSHCPEGFENPWSVHEPPGPLWVAIGGQSMGRFSGGQLGYPEASRPGTLGCR</sequence>
<dbReference type="EMBL" id="JABVXQ010000008">
    <property type="protein sequence ID" value="KAF6095096.1"/>
    <property type="molecule type" value="Genomic_DNA"/>
</dbReference>